<reference evidence="2" key="1">
    <citation type="submission" date="2023-02" db="EMBL/GenBank/DDBJ databases">
        <title>Tahibacter soli sp. nov. isolated from soil.</title>
        <authorList>
            <person name="Baek J.H."/>
            <person name="Lee J.K."/>
            <person name="Choi D.G."/>
            <person name="Jeon C.O."/>
        </authorList>
    </citation>
    <scope>NUCLEOTIDE SEQUENCE</scope>
    <source>
        <strain evidence="2">BL</strain>
    </source>
</reference>
<name>A0A9X4BHA1_9GAMM</name>
<dbReference type="Proteomes" id="UP001139971">
    <property type="component" value="Unassembled WGS sequence"/>
</dbReference>
<dbReference type="RefSeq" id="WP_263541520.1">
    <property type="nucleotide sequence ID" value="NZ_JAOVZO020000018.1"/>
</dbReference>
<sequence>MNQHESANYGVRYAVCEGSVIEISAGTPEMIGTLTLQQLYNMLRAIHCDEHGRPLRGSEAFPDGHIFSPFRTPIWKIVRADELDAYLAENPAQKYREQRADDGRRVGRYESQSAVWFEALGRYLAAFEQMCASVVKLIRQLLRKGGVSSRGVEDILVADLAARDLVRLAKTLYNERADLDPNGRKISENIFRRAVICYESRNEIVHASWLPGGVFAFRHDDFSRARGLRYIKREKGGEAVRRLYYSAADLDFMRRQCVDTGILIDDLTAAVALDTKVSYWMGLEGGVIARALDFTRIGGGVLLERYAKVEERPPSSASTGAAEDDDVPEGSPRAVASRVGSIDDLTYELGLGHDVRPPSSLDGDASKVP</sequence>
<proteinExistence type="predicted"/>
<feature type="region of interest" description="Disordered" evidence="1">
    <location>
        <begin position="313"/>
        <end position="369"/>
    </location>
</feature>
<organism evidence="2 3">
    <name type="scientific">Tahibacter soli</name>
    <dbReference type="NCBI Taxonomy" id="2983605"/>
    <lineage>
        <taxon>Bacteria</taxon>
        <taxon>Pseudomonadati</taxon>
        <taxon>Pseudomonadota</taxon>
        <taxon>Gammaproteobacteria</taxon>
        <taxon>Lysobacterales</taxon>
        <taxon>Rhodanobacteraceae</taxon>
        <taxon>Tahibacter</taxon>
    </lineage>
</organism>
<accession>A0A9X4BHA1</accession>
<protein>
    <submittedName>
        <fullName evidence="2">Uncharacterized protein</fullName>
    </submittedName>
</protein>
<evidence type="ECO:0000313" key="2">
    <source>
        <dbReference type="EMBL" id="MDC8013875.1"/>
    </source>
</evidence>
<comment type="caution">
    <text evidence="2">The sequence shown here is derived from an EMBL/GenBank/DDBJ whole genome shotgun (WGS) entry which is preliminary data.</text>
</comment>
<dbReference type="AlphaFoldDB" id="A0A9X4BHA1"/>
<gene>
    <name evidence="2" type="ORF">OD750_015130</name>
</gene>
<keyword evidence="3" id="KW-1185">Reference proteome</keyword>
<dbReference type="EMBL" id="JAOVZO020000018">
    <property type="protein sequence ID" value="MDC8013875.1"/>
    <property type="molecule type" value="Genomic_DNA"/>
</dbReference>
<evidence type="ECO:0000313" key="3">
    <source>
        <dbReference type="Proteomes" id="UP001139971"/>
    </source>
</evidence>
<evidence type="ECO:0000256" key="1">
    <source>
        <dbReference type="SAM" id="MobiDB-lite"/>
    </source>
</evidence>